<dbReference type="InterPro" id="IPR001911">
    <property type="entry name" value="Ribosomal_bS21"/>
</dbReference>
<accession>A0A4V1C7R2</accession>
<evidence type="ECO:0000313" key="6">
    <source>
        <dbReference type="Proteomes" id="UP000294847"/>
    </source>
</evidence>
<reference evidence="5 6" key="1">
    <citation type="journal article" date="2019" name="Mol. Biol. Evol.">
        <title>Blast fungal genomes show frequent chromosomal changes, gene gains and losses, and effector gene turnover.</title>
        <authorList>
            <person name="Gomez Luciano L.B."/>
            <person name="Jason Tsai I."/>
            <person name="Chuma I."/>
            <person name="Tosa Y."/>
            <person name="Chen Y.H."/>
            <person name="Li J.Y."/>
            <person name="Li M.Y."/>
            <person name="Jade Lu M.Y."/>
            <person name="Nakayashiki H."/>
            <person name="Li W.H."/>
        </authorList>
    </citation>
    <scope>NUCLEOTIDE SEQUENCE [LARGE SCALE GENOMIC DNA]</scope>
    <source>
        <strain evidence="5">MZ5-1-6</strain>
    </source>
</reference>
<evidence type="ECO:0000256" key="1">
    <source>
        <dbReference type="ARBA" id="ARBA00006640"/>
    </source>
</evidence>
<keyword evidence="3" id="KW-0687">Ribonucleoprotein</keyword>
<dbReference type="EMBL" id="CP034209">
    <property type="protein sequence ID" value="QBZ64278.1"/>
    <property type="molecule type" value="Genomic_DNA"/>
</dbReference>
<feature type="compositionally biased region" description="Polar residues" evidence="4">
    <location>
        <begin position="32"/>
        <end position="41"/>
    </location>
</feature>
<evidence type="ECO:0000313" key="5">
    <source>
        <dbReference type="EMBL" id="QBZ64278.1"/>
    </source>
</evidence>
<dbReference type="PANTHER" id="PTHR41237">
    <property type="entry name" value="37S RIBOSOMAL PROTEIN MRP21, MITOCHONDRIAL"/>
    <property type="match status" value="1"/>
</dbReference>
<keyword evidence="2" id="KW-0689">Ribosomal protein</keyword>
<dbReference type="GO" id="GO:0070124">
    <property type="term" value="P:mitochondrial translational initiation"/>
    <property type="evidence" value="ECO:0007669"/>
    <property type="project" value="TreeGrafter"/>
</dbReference>
<dbReference type="GO" id="GO:0005763">
    <property type="term" value="C:mitochondrial small ribosomal subunit"/>
    <property type="evidence" value="ECO:0007669"/>
    <property type="project" value="TreeGrafter"/>
</dbReference>
<dbReference type="Proteomes" id="UP000294847">
    <property type="component" value="Chromosome 6"/>
</dbReference>
<sequence>MEARHAVQSALRTATSSTRVTAALLAMRRSTPAASSIVRQQSSTTSATESTAPDNTSATQTTAPAASVNTWPVPATDKSATASRDDMSTWVKPRSSSTIGGRSANATANTQNTFNRIAIGKYKLFNSRPSSISEAFVNEAKRATSMGNLPGSQQFNLDSFLEKHRMQAITQEWSKRLRPVLGRTVPTTPNVDAAKAFQLLQLLVRRNNVAGDFHRQRFHERGGLKRKRLKSQRWRARFKTSFVATVKRVQQLVKQGW</sequence>
<gene>
    <name evidence="5" type="ORF">PoMZ_05973</name>
</gene>
<comment type="similarity">
    <text evidence="1">Belongs to the bacterial ribosomal protein bS21 family.</text>
</comment>
<protein>
    <submittedName>
        <fullName evidence="5">Uncharacterized protein</fullName>
    </submittedName>
</protein>
<organism evidence="5 6">
    <name type="scientific">Pyricularia oryzae</name>
    <name type="common">Rice blast fungus</name>
    <name type="synonym">Magnaporthe oryzae</name>
    <dbReference type="NCBI Taxonomy" id="318829"/>
    <lineage>
        <taxon>Eukaryota</taxon>
        <taxon>Fungi</taxon>
        <taxon>Dikarya</taxon>
        <taxon>Ascomycota</taxon>
        <taxon>Pezizomycotina</taxon>
        <taxon>Sordariomycetes</taxon>
        <taxon>Sordariomycetidae</taxon>
        <taxon>Magnaporthales</taxon>
        <taxon>Pyriculariaceae</taxon>
        <taxon>Pyricularia</taxon>
    </lineage>
</organism>
<evidence type="ECO:0000256" key="3">
    <source>
        <dbReference type="ARBA" id="ARBA00023274"/>
    </source>
</evidence>
<name>A0A4V1C7R2_PYROR</name>
<proteinExistence type="inferred from homology"/>
<evidence type="ECO:0000256" key="4">
    <source>
        <dbReference type="SAM" id="MobiDB-lite"/>
    </source>
</evidence>
<dbReference type="AlphaFoldDB" id="A0A4V1C7R2"/>
<dbReference type="Pfam" id="PF01165">
    <property type="entry name" value="Ribosomal_S21"/>
    <property type="match status" value="1"/>
</dbReference>
<evidence type="ECO:0000256" key="2">
    <source>
        <dbReference type="ARBA" id="ARBA00022980"/>
    </source>
</evidence>
<dbReference type="GO" id="GO:0003735">
    <property type="term" value="F:structural constituent of ribosome"/>
    <property type="evidence" value="ECO:0007669"/>
    <property type="project" value="InterPro"/>
</dbReference>
<dbReference type="PANTHER" id="PTHR41237:SF1">
    <property type="entry name" value="SMALL RIBOSOMAL SUBUNIT PROTEIN BS21M"/>
    <property type="match status" value="1"/>
</dbReference>
<feature type="compositionally biased region" description="Low complexity" evidence="4">
    <location>
        <begin position="42"/>
        <end position="67"/>
    </location>
</feature>
<feature type="region of interest" description="Disordered" evidence="4">
    <location>
        <begin position="30"/>
        <end position="106"/>
    </location>
</feature>
<dbReference type="InterPro" id="IPR052837">
    <property type="entry name" value="Mitoribosomal_bS21"/>
</dbReference>